<evidence type="ECO:0008006" key="9">
    <source>
        <dbReference type="Google" id="ProtNLM"/>
    </source>
</evidence>
<reference evidence="7 8" key="1">
    <citation type="submission" date="2022-04" db="EMBL/GenBank/DDBJ databases">
        <title>Chromosome-level reference genomes for two strains of Caenorhabditis briggsae: an improved platform for comparative genomics.</title>
        <authorList>
            <person name="Stevens L."/>
            <person name="Andersen E."/>
        </authorList>
    </citation>
    <scope>NUCLEOTIDE SEQUENCE [LARGE SCALE GENOMIC DNA]</scope>
    <source>
        <strain evidence="7">VX34</strain>
        <tissue evidence="7">Whole-organism</tissue>
    </source>
</reference>
<feature type="domain" description="G-patch" evidence="6">
    <location>
        <begin position="616"/>
        <end position="656"/>
    </location>
</feature>
<evidence type="ECO:0000313" key="7">
    <source>
        <dbReference type="EMBL" id="UMM28666.1"/>
    </source>
</evidence>
<dbReference type="InterPro" id="IPR040052">
    <property type="entry name" value="RBM17"/>
</dbReference>
<dbReference type="SMART" id="SM00361">
    <property type="entry name" value="RRM_1"/>
    <property type="match status" value="1"/>
</dbReference>
<feature type="region of interest" description="Disordered" evidence="4">
    <location>
        <begin position="1"/>
        <end position="35"/>
    </location>
</feature>
<evidence type="ECO:0000256" key="1">
    <source>
        <dbReference type="ARBA" id="ARBA00022884"/>
    </source>
</evidence>
<organism evidence="7 8">
    <name type="scientific">Caenorhabditis briggsae</name>
    <dbReference type="NCBI Taxonomy" id="6238"/>
    <lineage>
        <taxon>Eukaryota</taxon>
        <taxon>Metazoa</taxon>
        <taxon>Ecdysozoa</taxon>
        <taxon>Nematoda</taxon>
        <taxon>Chromadorea</taxon>
        <taxon>Rhabditida</taxon>
        <taxon>Rhabditina</taxon>
        <taxon>Rhabditomorpha</taxon>
        <taxon>Rhabditoidea</taxon>
        <taxon>Rhabditidae</taxon>
        <taxon>Peloderinae</taxon>
        <taxon>Caenorhabditis</taxon>
    </lineage>
</organism>
<dbReference type="GO" id="GO:0045292">
    <property type="term" value="P:mRNA cis splicing, via spliceosome"/>
    <property type="evidence" value="ECO:0007669"/>
    <property type="project" value="InterPro"/>
</dbReference>
<dbReference type="InterPro" id="IPR000467">
    <property type="entry name" value="G_patch_dom"/>
</dbReference>
<dbReference type="Pfam" id="PF04836">
    <property type="entry name" value="IFRD_C"/>
    <property type="match status" value="1"/>
</dbReference>
<protein>
    <recommendedName>
        <fullName evidence="9">Splicing factor 45</fullName>
    </recommendedName>
</protein>
<dbReference type="PANTHER" id="PTHR13288:SF8">
    <property type="entry name" value="SPLICING FACTOR 45"/>
    <property type="match status" value="1"/>
</dbReference>
<dbReference type="GO" id="GO:0003723">
    <property type="term" value="F:RNA binding"/>
    <property type="evidence" value="ECO:0007669"/>
    <property type="project" value="UniProtKB-UniRule"/>
</dbReference>
<dbReference type="PROSITE" id="PS50102">
    <property type="entry name" value="RRM"/>
    <property type="match status" value="1"/>
</dbReference>
<dbReference type="InterPro" id="IPR006921">
    <property type="entry name" value="Interferon-rel_develop_reg_C"/>
</dbReference>
<dbReference type="EMBL" id="CP092623">
    <property type="protein sequence ID" value="UMM28666.1"/>
    <property type="molecule type" value="Genomic_DNA"/>
</dbReference>
<gene>
    <name evidence="7" type="ORF">L5515_011408</name>
</gene>
<name>A0AAE9ESX2_CAEBR</name>
<evidence type="ECO:0000313" key="8">
    <source>
        <dbReference type="Proteomes" id="UP000829354"/>
    </source>
</evidence>
<dbReference type="Pfam" id="PF00076">
    <property type="entry name" value="RRM_1"/>
    <property type="match status" value="1"/>
</dbReference>
<dbReference type="Pfam" id="PF01585">
    <property type="entry name" value="G-patch"/>
    <property type="match status" value="1"/>
</dbReference>
<accession>A0AAE9ESX2</accession>
<keyword evidence="8" id="KW-1185">Reference proteome</keyword>
<dbReference type="InterPro" id="IPR035979">
    <property type="entry name" value="RBD_domain_sf"/>
</dbReference>
<dbReference type="InterPro" id="IPR003954">
    <property type="entry name" value="RRM_euk-type"/>
</dbReference>
<dbReference type="SMART" id="SM00443">
    <property type="entry name" value="G_patch"/>
    <property type="match status" value="1"/>
</dbReference>
<keyword evidence="3" id="KW-0175">Coiled coil</keyword>
<feature type="coiled-coil region" evidence="3">
    <location>
        <begin position="533"/>
        <end position="563"/>
    </location>
</feature>
<evidence type="ECO:0000256" key="3">
    <source>
        <dbReference type="SAM" id="Coils"/>
    </source>
</evidence>
<proteinExistence type="predicted"/>
<dbReference type="AlphaFoldDB" id="A0AAE9ESX2"/>
<keyword evidence="1 2" id="KW-0694">RNA-binding</keyword>
<evidence type="ECO:0000259" key="5">
    <source>
        <dbReference type="PROSITE" id="PS50102"/>
    </source>
</evidence>
<sequence length="779" mass="86202">MGKSKGNKNKDKDAYAGPIKSGRRESDSDDSEGSAFTYNEDMQSIMGDVEDMDDVYDQLVDNLERAQNKNATTRLDGLHRVNLALRAKNVPEFIGRNKETMMSVAARMGNKTDSEAHLLATLVGLVAVQAGEEISDLIAEPMSQMRTILMDASRCVSLRTTCANSLAIVTRICCSEDDQVSANAKACRFAWANTKVSGSANDDGHAKLVATSLAAWCIITLDADFQTINEAVADQPKIVTILSSNQLEARLAAAETLAFLHEFMQDTRPGFRFPNKEHVLDLLDGMMNDCSKKKTKKDKRAQRYAVRDIRAFIADEDDAPEVSVKIGSQTLSLDSCGIKMFYDMTCDLLHGGLAQQLLTNEVLREVFDLGPVPLESEGTVNKQTRLAVHDAADKHRNQVRGKQRDKREMYNDDEEDVPTGPPPAKQAKPMHNIQMAFMQSQLAQRKAALQQQARQKLIKSSAPPPVIDLSARNKPMTTAATPKTFQPIRANPVAENISFLPKAATDESVMIFGEEHIKCEYFPMTPNNFEILAKELNDRKQREKNAREIAKRLQREHEEEDKKRSMGAAIAPPTMLMEPEPEVVKEKDDIPEDKPQSSFMPPPSFLPAFGKSTSRGLGIAANIMKKHGYREGQGLGKSEQGMSTALQVERVGARTGNIVGESPRVPSFAANSTEAVNNATKILQLWNLTDVGEVSGEEGKKEFASEIKEEMEKCGQVVEVIVHVSENEEDESRRVRVFVEFPTNAQAIKAFVMMNGRFFGGRSVGAGFQNVDDYNSRSF</sequence>
<dbReference type="InterPro" id="IPR007701">
    <property type="entry name" value="Interferon-rel_develop_reg_N"/>
</dbReference>
<dbReference type="Gene3D" id="3.30.70.330">
    <property type="match status" value="1"/>
</dbReference>
<dbReference type="Pfam" id="PF05004">
    <property type="entry name" value="IFRD"/>
    <property type="match status" value="1"/>
</dbReference>
<feature type="coiled-coil region" evidence="3">
    <location>
        <begin position="49"/>
        <end position="76"/>
    </location>
</feature>
<dbReference type="SUPFAM" id="SSF54928">
    <property type="entry name" value="RNA-binding domain, RBD"/>
    <property type="match status" value="1"/>
</dbReference>
<dbReference type="FunFam" id="3.30.70.330:FF:001560">
    <property type="entry name" value="RNA Binding Motif protein homolog"/>
    <property type="match status" value="1"/>
</dbReference>
<evidence type="ECO:0000256" key="2">
    <source>
        <dbReference type="PROSITE-ProRule" id="PRU00176"/>
    </source>
</evidence>
<feature type="region of interest" description="Disordered" evidence="4">
    <location>
        <begin position="391"/>
        <end position="427"/>
    </location>
</feature>
<dbReference type="InterPro" id="IPR000504">
    <property type="entry name" value="RRM_dom"/>
</dbReference>
<dbReference type="CDD" id="cd12374">
    <property type="entry name" value="RRM_UHM_SPF45_PUF60"/>
    <property type="match status" value="1"/>
</dbReference>
<evidence type="ECO:0000256" key="4">
    <source>
        <dbReference type="SAM" id="MobiDB-lite"/>
    </source>
</evidence>
<dbReference type="InterPro" id="IPR012677">
    <property type="entry name" value="Nucleotide-bd_a/b_plait_sf"/>
</dbReference>
<evidence type="ECO:0000259" key="6">
    <source>
        <dbReference type="PROSITE" id="PS50174"/>
    </source>
</evidence>
<dbReference type="PANTHER" id="PTHR13288">
    <property type="entry name" value="SPLICING FACTOR 45 SPF45"/>
    <property type="match status" value="1"/>
</dbReference>
<dbReference type="PROSITE" id="PS50174">
    <property type="entry name" value="G_PATCH"/>
    <property type="match status" value="1"/>
</dbReference>
<dbReference type="Proteomes" id="UP000829354">
    <property type="component" value="Chromosome IV"/>
</dbReference>
<feature type="domain" description="RRM" evidence="5">
    <location>
        <begin position="681"/>
        <end position="771"/>
    </location>
</feature>